<dbReference type="AlphaFoldDB" id="A0A5E4QLD0"/>
<dbReference type="SMART" id="SM00220">
    <property type="entry name" value="S_TKc"/>
    <property type="match status" value="1"/>
</dbReference>
<dbReference type="Pfam" id="PF07714">
    <property type="entry name" value="PK_Tyr_Ser-Thr"/>
    <property type="match status" value="1"/>
</dbReference>
<keyword evidence="4" id="KW-1185">Reference proteome</keyword>
<organism evidence="3 4">
    <name type="scientific">Leptidea sinapis</name>
    <dbReference type="NCBI Taxonomy" id="189913"/>
    <lineage>
        <taxon>Eukaryota</taxon>
        <taxon>Metazoa</taxon>
        <taxon>Ecdysozoa</taxon>
        <taxon>Arthropoda</taxon>
        <taxon>Hexapoda</taxon>
        <taxon>Insecta</taxon>
        <taxon>Pterygota</taxon>
        <taxon>Neoptera</taxon>
        <taxon>Endopterygota</taxon>
        <taxon>Lepidoptera</taxon>
        <taxon>Glossata</taxon>
        <taxon>Ditrysia</taxon>
        <taxon>Papilionoidea</taxon>
        <taxon>Pieridae</taxon>
        <taxon>Dismorphiinae</taxon>
        <taxon>Leptidea</taxon>
    </lineage>
</organism>
<gene>
    <name evidence="3" type="ORF">LSINAPIS_LOCUS9536</name>
</gene>
<dbReference type="PRINTS" id="PR00109">
    <property type="entry name" value="TYRKINASE"/>
</dbReference>
<dbReference type="InterPro" id="IPR008271">
    <property type="entry name" value="Ser/Thr_kinase_AS"/>
</dbReference>
<dbReference type="Gene3D" id="1.10.510.10">
    <property type="entry name" value="Transferase(Phosphotransferase) domain 1"/>
    <property type="match status" value="1"/>
</dbReference>
<dbReference type="PANTHER" id="PTHR44329">
    <property type="entry name" value="SERINE/THREONINE-PROTEIN KINASE TNNI3K-RELATED"/>
    <property type="match status" value="1"/>
</dbReference>
<dbReference type="Gene3D" id="3.30.200.20">
    <property type="entry name" value="Phosphorylase Kinase, domain 1"/>
    <property type="match status" value="1"/>
</dbReference>
<evidence type="ECO:0000259" key="2">
    <source>
        <dbReference type="PROSITE" id="PS50011"/>
    </source>
</evidence>
<dbReference type="GO" id="GO:0004674">
    <property type="term" value="F:protein serine/threonine kinase activity"/>
    <property type="evidence" value="ECO:0007669"/>
    <property type="project" value="TreeGrafter"/>
</dbReference>
<dbReference type="GO" id="GO:0005737">
    <property type="term" value="C:cytoplasm"/>
    <property type="evidence" value="ECO:0007669"/>
    <property type="project" value="TreeGrafter"/>
</dbReference>
<evidence type="ECO:0000313" key="3">
    <source>
        <dbReference type="EMBL" id="VVC98457.1"/>
    </source>
</evidence>
<evidence type="ECO:0000313" key="4">
    <source>
        <dbReference type="Proteomes" id="UP000324832"/>
    </source>
</evidence>
<feature type="region of interest" description="Disordered" evidence="1">
    <location>
        <begin position="421"/>
        <end position="444"/>
    </location>
</feature>
<dbReference type="SUPFAM" id="SSF56112">
    <property type="entry name" value="Protein kinase-like (PK-like)"/>
    <property type="match status" value="1"/>
</dbReference>
<dbReference type="EMBL" id="FZQP02003557">
    <property type="protein sequence ID" value="VVC98457.1"/>
    <property type="molecule type" value="Genomic_DNA"/>
</dbReference>
<dbReference type="InterPro" id="IPR001245">
    <property type="entry name" value="Ser-Thr/Tyr_kinase_cat_dom"/>
</dbReference>
<feature type="domain" description="Protein kinase" evidence="2">
    <location>
        <begin position="67"/>
        <end position="308"/>
    </location>
</feature>
<dbReference type="PROSITE" id="PS00108">
    <property type="entry name" value="PROTEIN_KINASE_ST"/>
    <property type="match status" value="1"/>
</dbReference>
<dbReference type="InterPro" id="IPR000719">
    <property type="entry name" value="Prot_kinase_dom"/>
</dbReference>
<dbReference type="GO" id="GO:0005524">
    <property type="term" value="F:ATP binding"/>
    <property type="evidence" value="ECO:0007669"/>
    <property type="project" value="InterPro"/>
</dbReference>
<dbReference type="Proteomes" id="UP000324832">
    <property type="component" value="Unassembled WGS sequence"/>
</dbReference>
<accession>A0A5E4QLD0</accession>
<reference evidence="3 4" key="1">
    <citation type="submission" date="2017-07" db="EMBL/GenBank/DDBJ databases">
        <authorList>
            <person name="Talla V."/>
            <person name="Backstrom N."/>
        </authorList>
    </citation>
    <scope>NUCLEOTIDE SEQUENCE [LARGE SCALE GENOMIC DNA]</scope>
</reference>
<evidence type="ECO:0000256" key="1">
    <source>
        <dbReference type="SAM" id="MobiDB-lite"/>
    </source>
</evidence>
<sequence>MDQPLQPEDDAEVNKDNAETGVPWYEDKKNFYWMGGIFECLTSVVSLFSTNQLKEEPENWEIPMEKITDLFFLGSGGQGTVYGAQLNGKRVAVKQLHTKTETNMKHLLKLQHENIVKFIGVCTSPPQFCVIMEYCQYGSLYDFIHSNTTFAPKQLLKWAKEIAVGMVYLHGHKIIHRDLKSPNILISDDLVVKVSDFGTSCVWNDISAVMTFTGTVAWMAPEIIRHEPCSLKVDVWSFGVMLWEILTAEKPYKGLETQAIMWGVGTNSISLPIPSNCPNSLQQLLKQCWNRVPRDRPTFKIIAGHLEIAGGQLRSMNTQTFTKVQNEWRADVHKAMEIQYSKNLNTVNPESDDVSDQRREDLKQARDLRHMYEQQVTRANELFMEVCAVRLQLEQREKTLAEKGIVLNECRCGVRNSKVFQRQQSSSSEGMKLPVNHDSQRRRKKISLPAQMVVSFDDNKSRSLTTLDDHASCPCNAMARSLMPARNTDVTIKFEDNGNQASVCRGSDSLNDNNIPDVAQV</sequence>
<proteinExistence type="predicted"/>
<dbReference type="PROSITE" id="PS50011">
    <property type="entry name" value="PROTEIN_KINASE_DOM"/>
    <property type="match status" value="1"/>
</dbReference>
<dbReference type="InterPro" id="IPR011009">
    <property type="entry name" value="Kinase-like_dom_sf"/>
</dbReference>
<protein>
    <recommendedName>
        <fullName evidence="2">Protein kinase domain-containing protein</fullName>
    </recommendedName>
</protein>
<dbReference type="InterPro" id="IPR051681">
    <property type="entry name" value="Ser/Thr_Kinases-Pseudokinases"/>
</dbReference>
<dbReference type="PANTHER" id="PTHR44329:SF304">
    <property type="entry name" value="MITOGEN-ACTIVATED PROTEIN KINASE KINASE KINASE 13-LIKE ISOFORM X1"/>
    <property type="match status" value="1"/>
</dbReference>
<name>A0A5E4QLD0_9NEOP</name>
<dbReference type="GO" id="GO:0006950">
    <property type="term" value="P:response to stress"/>
    <property type="evidence" value="ECO:0007669"/>
    <property type="project" value="UniProtKB-ARBA"/>
</dbReference>